<accession>A0A7G5C578</accession>
<dbReference type="EMBL" id="CP041969">
    <property type="protein sequence ID" value="QMV44362.1"/>
    <property type="molecule type" value="Genomic_DNA"/>
</dbReference>
<name>A0A7G5C578_9BACL</name>
<dbReference type="Pfam" id="PF14069">
    <property type="entry name" value="SpoVIF"/>
    <property type="match status" value="1"/>
</dbReference>
<evidence type="ECO:0008006" key="3">
    <source>
        <dbReference type="Google" id="ProtNLM"/>
    </source>
</evidence>
<sequence length="100" mass="10821">MDCKHPRRGSVDKFPKDLLGAVNKKAGKNISESSIKKIASNVKPGTLQSEAQIRALIKQVSTMANVPVSEDTVKEIVGAVKKSGMNLNSLESLVKMMIKK</sequence>
<protein>
    <recommendedName>
        <fullName evidence="3">Stage VI sporulation protein F</fullName>
    </recommendedName>
</protein>
<dbReference type="InterPro" id="IPR025942">
    <property type="entry name" value="SpoVIF"/>
</dbReference>
<keyword evidence="2" id="KW-1185">Reference proteome</keyword>
<reference evidence="1 2" key="1">
    <citation type="submission" date="2019-07" db="EMBL/GenBank/DDBJ databases">
        <authorList>
            <person name="Kim J.K."/>
            <person name="Cheong H.-M."/>
            <person name="Choi Y."/>
            <person name="Hwang K.J."/>
            <person name="Lee S."/>
            <person name="Choi C."/>
        </authorList>
    </citation>
    <scope>NUCLEOTIDE SEQUENCE [LARGE SCALE GENOMIC DNA]</scope>
    <source>
        <strain evidence="1 2">KS 22</strain>
    </source>
</reference>
<proteinExistence type="predicted"/>
<dbReference type="KEGG" id="cchl:FPL14_26740"/>
<organism evidence="1 2">
    <name type="scientific">Cohnella cholangitidis</name>
    <dbReference type="NCBI Taxonomy" id="2598458"/>
    <lineage>
        <taxon>Bacteria</taxon>
        <taxon>Bacillati</taxon>
        <taxon>Bacillota</taxon>
        <taxon>Bacilli</taxon>
        <taxon>Bacillales</taxon>
        <taxon>Paenibacillaceae</taxon>
        <taxon>Cohnella</taxon>
    </lineage>
</organism>
<gene>
    <name evidence="1" type="ORF">FPL14_26740</name>
</gene>
<evidence type="ECO:0000313" key="1">
    <source>
        <dbReference type="EMBL" id="QMV44362.1"/>
    </source>
</evidence>
<dbReference type="RefSeq" id="WP_182300598.1">
    <property type="nucleotide sequence ID" value="NZ_CP041969.1"/>
</dbReference>
<evidence type="ECO:0000313" key="2">
    <source>
        <dbReference type="Proteomes" id="UP000515679"/>
    </source>
</evidence>
<dbReference type="AlphaFoldDB" id="A0A7G5C578"/>
<dbReference type="Proteomes" id="UP000515679">
    <property type="component" value="Chromosome"/>
</dbReference>